<evidence type="ECO:0000313" key="2">
    <source>
        <dbReference type="Proteomes" id="UP000044602"/>
    </source>
</evidence>
<accession>A0A0G4KXU2</accession>
<gene>
    <name evidence="1" type="ORF">BN1708_011184</name>
</gene>
<feature type="non-terminal residue" evidence="1">
    <location>
        <position position="1"/>
    </location>
</feature>
<dbReference type="STRING" id="100787.A0A0G4KXU2"/>
<protein>
    <recommendedName>
        <fullName evidence="3">HEAT repeat domain-containing protein</fullName>
    </recommendedName>
</protein>
<reference evidence="1 2" key="1">
    <citation type="submission" date="2015-05" db="EMBL/GenBank/DDBJ databases">
        <authorList>
            <person name="Wang D.B."/>
            <person name="Wang M."/>
        </authorList>
    </citation>
    <scope>NUCLEOTIDE SEQUENCE [LARGE SCALE GENOMIC DNA]</scope>
    <source>
        <strain evidence="1">VL1</strain>
    </source>
</reference>
<dbReference type="AlphaFoldDB" id="A0A0G4KXU2"/>
<dbReference type="EMBL" id="CVQH01005669">
    <property type="protein sequence ID" value="CRK14598.1"/>
    <property type="molecule type" value="Genomic_DNA"/>
</dbReference>
<evidence type="ECO:0008006" key="3">
    <source>
        <dbReference type="Google" id="ProtNLM"/>
    </source>
</evidence>
<name>A0A0G4KXU2_VERLO</name>
<evidence type="ECO:0000313" key="1">
    <source>
        <dbReference type="EMBL" id="CRK14598.1"/>
    </source>
</evidence>
<proteinExistence type="predicted"/>
<organism evidence="1 2">
    <name type="scientific">Verticillium longisporum</name>
    <name type="common">Verticillium dahliae var. longisporum</name>
    <dbReference type="NCBI Taxonomy" id="100787"/>
    <lineage>
        <taxon>Eukaryota</taxon>
        <taxon>Fungi</taxon>
        <taxon>Dikarya</taxon>
        <taxon>Ascomycota</taxon>
        <taxon>Pezizomycotina</taxon>
        <taxon>Sordariomycetes</taxon>
        <taxon>Hypocreomycetidae</taxon>
        <taxon>Glomerellales</taxon>
        <taxon>Plectosphaerellaceae</taxon>
        <taxon>Verticillium</taxon>
    </lineage>
</organism>
<sequence length="50" mass="5820">TDSRPSALRAHELRKLGMLGKLETLLERDPELDVRERAKVAVWQMKQLSF</sequence>
<keyword evidence="2" id="KW-1185">Reference proteome</keyword>
<dbReference type="Proteomes" id="UP000044602">
    <property type="component" value="Unassembled WGS sequence"/>
</dbReference>